<proteinExistence type="inferred from homology"/>
<dbReference type="PANTHER" id="PTHR10460">
    <property type="entry name" value="ABL INTERACTOR FAMILY MEMBER"/>
    <property type="match status" value="1"/>
</dbReference>
<name>A0A7I8KYV4_SPIIN</name>
<gene>
    <name evidence="4" type="ORF">SI8410_09013194</name>
</gene>
<dbReference type="InterPro" id="IPR028457">
    <property type="entry name" value="ABI"/>
</dbReference>
<dbReference type="Proteomes" id="UP000663760">
    <property type="component" value="Chromosome 9"/>
</dbReference>
<evidence type="ECO:0000256" key="1">
    <source>
        <dbReference type="ARBA" id="ARBA00010020"/>
    </source>
</evidence>
<accession>A0A7I8KYV4</accession>
<keyword evidence="5" id="KW-1185">Reference proteome</keyword>
<evidence type="ECO:0000313" key="5">
    <source>
        <dbReference type="Proteomes" id="UP000663760"/>
    </source>
</evidence>
<dbReference type="Gene3D" id="6.10.140.1620">
    <property type="match status" value="1"/>
</dbReference>
<dbReference type="PANTHER" id="PTHR10460:SF10">
    <property type="entry name" value="PROTEIN ABIL3"/>
    <property type="match status" value="1"/>
</dbReference>
<organism evidence="4 5">
    <name type="scientific">Spirodela intermedia</name>
    <name type="common">Intermediate duckweed</name>
    <dbReference type="NCBI Taxonomy" id="51605"/>
    <lineage>
        <taxon>Eukaryota</taxon>
        <taxon>Viridiplantae</taxon>
        <taxon>Streptophyta</taxon>
        <taxon>Embryophyta</taxon>
        <taxon>Tracheophyta</taxon>
        <taxon>Spermatophyta</taxon>
        <taxon>Magnoliopsida</taxon>
        <taxon>Liliopsida</taxon>
        <taxon>Araceae</taxon>
        <taxon>Lemnoideae</taxon>
        <taxon>Spirodela</taxon>
    </lineage>
</organism>
<comment type="subunit">
    <text evidence="2">Binds SCAR.</text>
</comment>
<dbReference type="AlphaFoldDB" id="A0A7I8KYV4"/>
<comment type="function">
    <text evidence="3">Involved in regulation of actin and microtubule organization. Part of a WAVE complex that activates the Arp2/3 complex.</text>
</comment>
<reference evidence="4" key="1">
    <citation type="submission" date="2020-02" db="EMBL/GenBank/DDBJ databases">
        <authorList>
            <person name="Scholz U."/>
            <person name="Mascher M."/>
            <person name="Fiebig A."/>
        </authorList>
    </citation>
    <scope>NUCLEOTIDE SEQUENCE</scope>
</reference>
<sequence>MGSSSESSASPVPTSTFDERSLRQSLLFAGSLKDLRNLRSQLYSAARYFESSYANDPLKQPYDARLSRLLCNFFLITRDLLSINPCCRPRDTLKQYVVGALVNTVDHLGSVSSKVSALIGEDIGTLSETERRVSCLEQRLRTCRALLDHEGLSRQSLPTDPQKCQKRYVLPGKSKFMQFPLSFSLNRSSVSFLLRGRIHGCWIRKPHYAGSSRNEAEATRWERIAAISGGRPLFNTQEQNVFLQEDILFVVLSVGPLLLSFSESSPSVSLPPGNTAQPSPLLQIRVPISASALSLSQSDALLSALPTAGGGGVRDLGKLRPRAFMAEKATGIRSSRARIEASKRWALCWEGAGGGKTP</sequence>
<evidence type="ECO:0000256" key="2">
    <source>
        <dbReference type="ARBA" id="ARBA00011513"/>
    </source>
</evidence>
<evidence type="ECO:0000256" key="3">
    <source>
        <dbReference type="ARBA" id="ARBA00025223"/>
    </source>
</evidence>
<protein>
    <submittedName>
        <fullName evidence="4">Uncharacterized protein</fullName>
    </submittedName>
</protein>
<dbReference type="OrthoDB" id="5971719at2759"/>
<comment type="similarity">
    <text evidence="1">Belongs to the ABI family.</text>
</comment>
<evidence type="ECO:0000313" key="4">
    <source>
        <dbReference type="EMBL" id="CAA7402516.1"/>
    </source>
</evidence>
<dbReference type="EMBL" id="LR746272">
    <property type="protein sequence ID" value="CAA7402516.1"/>
    <property type="molecule type" value="Genomic_DNA"/>
</dbReference>